<evidence type="ECO:0000256" key="2">
    <source>
        <dbReference type="ARBA" id="ARBA00022723"/>
    </source>
</evidence>
<proteinExistence type="inferred from homology"/>
<dbReference type="InterPro" id="IPR033966">
    <property type="entry name" value="RuBisCO"/>
</dbReference>
<dbReference type="InterPro" id="IPR036422">
    <property type="entry name" value="RuBisCO_lsu_N_sf"/>
</dbReference>
<dbReference type="Pfam" id="PF00016">
    <property type="entry name" value="RuBisCO_large"/>
    <property type="match status" value="1"/>
</dbReference>
<dbReference type="InterPro" id="IPR000685">
    <property type="entry name" value="RuBisCO_lsu_C"/>
</dbReference>
<comment type="similarity">
    <text evidence="4">Belongs to the RuBisCO large chain family.</text>
</comment>
<protein>
    <submittedName>
        <fullName evidence="7">Ribulose 1,5-bisphosphate carboxylase</fullName>
    </submittedName>
</protein>
<evidence type="ECO:0000256" key="1">
    <source>
        <dbReference type="ARBA" id="ARBA00001946"/>
    </source>
</evidence>
<keyword evidence="3" id="KW-0460">Magnesium</keyword>
<dbReference type="InterPro" id="IPR017443">
    <property type="entry name" value="RuBisCO_lsu_fd_N"/>
</dbReference>
<reference evidence="7 8" key="1">
    <citation type="submission" date="2019-07" db="EMBL/GenBank/DDBJ databases">
        <title>Georgenia wutianyii sp. nov. and Georgenia *** sp. nov. isolated from plateau pika (Ochotona curzoniae) in the Qinghai-Tibet plateau of China.</title>
        <authorList>
            <person name="Tian Z."/>
        </authorList>
    </citation>
    <scope>NUCLEOTIDE SEQUENCE [LARGE SCALE GENOMIC DNA]</scope>
    <source>
        <strain evidence="7 8">Z446</strain>
    </source>
</reference>
<dbReference type="AlphaFoldDB" id="A0A552WVC5"/>
<gene>
    <name evidence="7" type="ORF">FJ693_04240</name>
</gene>
<evidence type="ECO:0000259" key="6">
    <source>
        <dbReference type="Pfam" id="PF02788"/>
    </source>
</evidence>
<dbReference type="PANTHER" id="PTHR42704:SF17">
    <property type="entry name" value="RIBULOSE BISPHOSPHATE CARBOXYLASE LARGE CHAIN"/>
    <property type="match status" value="1"/>
</dbReference>
<keyword evidence="2" id="KW-0479">Metal-binding</keyword>
<dbReference type="InterPro" id="IPR020878">
    <property type="entry name" value="RuBisCo_large_chain_AS"/>
</dbReference>
<dbReference type="Proteomes" id="UP000318693">
    <property type="component" value="Unassembled WGS sequence"/>
</dbReference>
<comment type="cofactor">
    <cofactor evidence="1">
        <name>Mg(2+)</name>
        <dbReference type="ChEBI" id="CHEBI:18420"/>
    </cofactor>
</comment>
<evidence type="ECO:0000313" key="7">
    <source>
        <dbReference type="EMBL" id="TRW46707.1"/>
    </source>
</evidence>
<sequence>MTDRIRARYLIETPASPARAAAAMAGEQSTGTFIAVPGETPEIHRRHAARVENVVELDEHDEPALPGSRGGSPFHRAEVELSWPLENVGTSLPNLLATVAGNLFELQQLSGIRLETLGLPPELSRAHPGPQFAIDGTRRIADVWERPIIGTIIKPSVGLTPEETGLLARTLSRAGLDFIKDDELMANSPHSPLEPRLAAVLAALDDAASETGRMPLYAVNITGEIDEMLANVDRVAEMGGNCVMVSVNAVGIAGLRAVRQHSALPIHAHRNGWGALTRYPLLGYSYDVWQQLWRLAGADHLHVNGLRNKFWEPDDSVLASARAVLAPINGGPPVMPVFSSAQSAEQVADTYQALGSTDLMYICGGGILAHPDGVAAGVASIRQAWDAALGGVDLDEHASTHPELATALATFRDRHDRS</sequence>
<dbReference type="SUPFAM" id="SSF54966">
    <property type="entry name" value="RuBisCO, large subunit, small (N-terminal) domain"/>
    <property type="match status" value="1"/>
</dbReference>
<dbReference type="GO" id="GO:0016984">
    <property type="term" value="F:ribulose-bisphosphate carboxylase activity"/>
    <property type="evidence" value="ECO:0007669"/>
    <property type="project" value="InterPro"/>
</dbReference>
<dbReference type="PROSITE" id="PS00157">
    <property type="entry name" value="RUBISCO_LARGE"/>
    <property type="match status" value="1"/>
</dbReference>
<keyword evidence="8" id="KW-1185">Reference proteome</keyword>
<accession>A0A552WVC5</accession>
<dbReference type="RefSeq" id="WP_143417288.1">
    <property type="nucleotide sequence ID" value="NZ_VJXR01000007.1"/>
</dbReference>
<organism evidence="7 8">
    <name type="scientific">Georgenia yuyongxinii</name>
    <dbReference type="NCBI Taxonomy" id="2589797"/>
    <lineage>
        <taxon>Bacteria</taxon>
        <taxon>Bacillati</taxon>
        <taxon>Actinomycetota</taxon>
        <taxon>Actinomycetes</taxon>
        <taxon>Micrococcales</taxon>
        <taxon>Bogoriellaceae</taxon>
        <taxon>Georgenia</taxon>
    </lineage>
</organism>
<dbReference type="SUPFAM" id="SSF51649">
    <property type="entry name" value="RuBisCo, C-terminal domain"/>
    <property type="match status" value="1"/>
</dbReference>
<evidence type="ECO:0000259" key="5">
    <source>
        <dbReference type="Pfam" id="PF00016"/>
    </source>
</evidence>
<dbReference type="GO" id="GO:0015977">
    <property type="term" value="P:carbon fixation"/>
    <property type="evidence" value="ECO:0007669"/>
    <property type="project" value="InterPro"/>
</dbReference>
<dbReference type="InterPro" id="IPR036376">
    <property type="entry name" value="RuBisCO_lsu_C_sf"/>
</dbReference>
<feature type="domain" description="Ribulose bisphosphate carboxylase large subunit ferrodoxin-like N-terminal" evidence="6">
    <location>
        <begin position="16"/>
        <end position="122"/>
    </location>
</feature>
<dbReference type="CDD" id="cd08207">
    <property type="entry name" value="RLP_NonPhot"/>
    <property type="match status" value="1"/>
</dbReference>
<dbReference type="GO" id="GO:0000287">
    <property type="term" value="F:magnesium ion binding"/>
    <property type="evidence" value="ECO:0007669"/>
    <property type="project" value="InterPro"/>
</dbReference>
<dbReference type="SFLD" id="SFLDS00014">
    <property type="entry name" value="RuBisCO"/>
    <property type="match status" value="1"/>
</dbReference>
<evidence type="ECO:0000256" key="3">
    <source>
        <dbReference type="ARBA" id="ARBA00022842"/>
    </source>
</evidence>
<dbReference type="Pfam" id="PF02788">
    <property type="entry name" value="RuBisCO_large_N"/>
    <property type="match status" value="1"/>
</dbReference>
<evidence type="ECO:0000256" key="4">
    <source>
        <dbReference type="RuleBase" id="RU003834"/>
    </source>
</evidence>
<dbReference type="Gene3D" id="3.20.20.110">
    <property type="entry name" value="Ribulose bisphosphate carboxylase, large subunit, C-terminal domain"/>
    <property type="match status" value="1"/>
</dbReference>
<dbReference type="Gene3D" id="3.30.70.150">
    <property type="entry name" value="RuBisCO large subunit, N-terminal domain"/>
    <property type="match status" value="1"/>
</dbReference>
<dbReference type="SFLD" id="SFLDG00301">
    <property type="entry name" value="RuBisCO-like_proteins"/>
    <property type="match status" value="1"/>
</dbReference>
<feature type="domain" description="Ribulose bisphosphate carboxylase large subunit C-terminal" evidence="5">
    <location>
        <begin position="134"/>
        <end position="411"/>
    </location>
</feature>
<name>A0A552WVC5_9MICO</name>
<evidence type="ECO:0000313" key="8">
    <source>
        <dbReference type="Proteomes" id="UP000318693"/>
    </source>
</evidence>
<comment type="caution">
    <text evidence="7">The sequence shown here is derived from an EMBL/GenBank/DDBJ whole genome shotgun (WGS) entry which is preliminary data.</text>
</comment>
<dbReference type="EMBL" id="VJXR01000007">
    <property type="protein sequence ID" value="TRW46707.1"/>
    <property type="molecule type" value="Genomic_DNA"/>
</dbReference>
<dbReference type="PANTHER" id="PTHR42704">
    <property type="entry name" value="RIBULOSE BISPHOSPHATE CARBOXYLASE"/>
    <property type="match status" value="1"/>
</dbReference>